<comment type="caution">
    <text evidence="2">The sequence shown here is derived from an EMBL/GenBank/DDBJ whole genome shotgun (WGS) entry which is preliminary data.</text>
</comment>
<keyword evidence="3" id="KW-1185">Reference proteome</keyword>
<proteinExistence type="predicted"/>
<evidence type="ECO:0000313" key="2">
    <source>
        <dbReference type="EMBL" id="MFC4852934.1"/>
    </source>
</evidence>
<feature type="compositionally biased region" description="Pro residues" evidence="1">
    <location>
        <begin position="442"/>
        <end position="452"/>
    </location>
</feature>
<gene>
    <name evidence="2" type="ORF">ACFPCV_05410</name>
</gene>
<dbReference type="RefSeq" id="WP_378054884.1">
    <property type="nucleotide sequence ID" value="NZ_JBHSIS010000002.1"/>
</dbReference>
<evidence type="ECO:0008006" key="4">
    <source>
        <dbReference type="Google" id="ProtNLM"/>
    </source>
</evidence>
<organism evidence="2 3">
    <name type="scientific">Actinophytocola glycyrrhizae</name>
    <dbReference type="NCBI Taxonomy" id="2044873"/>
    <lineage>
        <taxon>Bacteria</taxon>
        <taxon>Bacillati</taxon>
        <taxon>Actinomycetota</taxon>
        <taxon>Actinomycetes</taxon>
        <taxon>Pseudonocardiales</taxon>
        <taxon>Pseudonocardiaceae</taxon>
    </lineage>
</organism>
<reference evidence="3" key="1">
    <citation type="journal article" date="2019" name="Int. J. Syst. Evol. Microbiol.">
        <title>The Global Catalogue of Microorganisms (GCM) 10K type strain sequencing project: providing services to taxonomists for standard genome sequencing and annotation.</title>
        <authorList>
            <consortium name="The Broad Institute Genomics Platform"/>
            <consortium name="The Broad Institute Genome Sequencing Center for Infectious Disease"/>
            <person name="Wu L."/>
            <person name="Ma J."/>
        </authorList>
    </citation>
    <scope>NUCLEOTIDE SEQUENCE [LARGE SCALE GENOMIC DNA]</scope>
    <source>
        <strain evidence="3">ZS-22-S1</strain>
    </source>
</reference>
<feature type="region of interest" description="Disordered" evidence="1">
    <location>
        <begin position="429"/>
        <end position="452"/>
    </location>
</feature>
<protein>
    <recommendedName>
        <fullName evidence="4">WXG100 family type VII secretion target</fullName>
    </recommendedName>
</protein>
<name>A0ABV9RWB1_9PSEU</name>
<dbReference type="Proteomes" id="UP001595859">
    <property type="component" value="Unassembled WGS sequence"/>
</dbReference>
<dbReference type="EMBL" id="JBHSIS010000002">
    <property type="protein sequence ID" value="MFC4852934.1"/>
    <property type="molecule type" value="Genomic_DNA"/>
</dbReference>
<sequence length="452" mass="47362">MTDPLMTVVAGSPGTCVEAADALDSYAGWVQKAGDLSRGARAVAESGWEGPAHDAFDKVSQVPARTADDLAFTCQEAMRALKDFAGSLTKIMETMLTTREAAVNGGLEVVDGLIFPPEPAPPKPSLDHQASSSADADAMYRDYQAKMAAWVPLADAYNKKAELFNTCSDSVRDARVKEDEAHAALRAELGPISEKNIDGVAFTISSEVSLGTAAALNYVSSFGGARADAVVAQQAFLKEADLFQRWATGDITTLTPDERAVLTRAANTGSPTANKILAQVMADSYQQRIDRYDKWLGHLPDTMRNTVTAYPSFSALQRADAGLAARATNTALKNTPYLGTAITFGFEGWNAYQDQQSWPKAAAKAGVSVVGTTIGGMAGAAMGSVLPGPGTAIGGFLGATAGGWAGSYIVDSLAPGEDPHAQPRVALADTTVHDESKIVRPGPTPTPPPLPR</sequence>
<evidence type="ECO:0000256" key="1">
    <source>
        <dbReference type="SAM" id="MobiDB-lite"/>
    </source>
</evidence>
<evidence type="ECO:0000313" key="3">
    <source>
        <dbReference type="Proteomes" id="UP001595859"/>
    </source>
</evidence>
<accession>A0ABV9RWB1</accession>